<dbReference type="Pfam" id="PF10300">
    <property type="entry name" value="Iml2-TPR_39"/>
    <property type="match status" value="1"/>
</dbReference>
<dbReference type="EMBL" id="JAOPGA020000972">
    <property type="protein sequence ID" value="KAL0483639.1"/>
    <property type="molecule type" value="Genomic_DNA"/>
</dbReference>
<organism evidence="1 2">
    <name type="scientific">Acrasis kona</name>
    <dbReference type="NCBI Taxonomy" id="1008807"/>
    <lineage>
        <taxon>Eukaryota</taxon>
        <taxon>Discoba</taxon>
        <taxon>Heterolobosea</taxon>
        <taxon>Tetramitia</taxon>
        <taxon>Eutetramitia</taxon>
        <taxon>Acrasidae</taxon>
        <taxon>Acrasis</taxon>
    </lineage>
</organism>
<reference evidence="1 2" key="1">
    <citation type="submission" date="2024-03" db="EMBL/GenBank/DDBJ databases">
        <title>The Acrasis kona genome and developmental transcriptomes reveal deep origins of eukaryotic multicellular pathways.</title>
        <authorList>
            <person name="Sheikh S."/>
            <person name="Fu C.-J."/>
            <person name="Brown M.W."/>
            <person name="Baldauf S.L."/>
        </authorList>
    </citation>
    <scope>NUCLEOTIDE SEQUENCE [LARGE SCALE GENOMIC DNA]</scope>
    <source>
        <strain evidence="1 2">ATCC MYA-3509</strain>
    </source>
</reference>
<name>A0AAW2Z2K7_9EUKA</name>
<dbReference type="AlphaFoldDB" id="A0AAW2Z2K7"/>
<dbReference type="Proteomes" id="UP001431209">
    <property type="component" value="Unassembled WGS sequence"/>
</dbReference>
<proteinExistence type="predicted"/>
<comment type="caution">
    <text evidence="1">The sequence shown here is derived from an EMBL/GenBank/DDBJ whole genome shotgun (WGS) entry which is preliminary data.</text>
</comment>
<protein>
    <submittedName>
        <fullName evidence="1">Tetratricopeptide repeat protein</fullName>
    </submittedName>
</protein>
<evidence type="ECO:0000313" key="1">
    <source>
        <dbReference type="EMBL" id="KAL0483639.1"/>
    </source>
</evidence>
<sequence>MHRYTEQANFLAWDNNIDGAIKMLEPYSDKVPNAAVELCLMNMTKSIMKSVGNSGDKNSDEMLEQISRAEVFVDQSINSDSLLLEQAKTTIEMNKKISEGDCHRKPPLGVQLDSLTDVQLINNFRKNSQMLYSELTVMRALVQIQSAAYIRCCYNIRSAWKTYDTLYNDIFVNNEHRDDITHDNFIHQDVQAGVKCGQALFYYGMSMIPNSVQWVLSYLSGMTADRKKGVELLEEVVEQRGRLSPFAAVLLSMHCIMMSTGFKTRQHKLDKYKNKLHDTISEFPNGTGFLFIASQYLRKVGDMDQSIALCEKAIRSSEDRLDFTPRGLSTDLAIYVTRGQFEEPCRLLHDAVIKDTTTFGGKSFAALTLATCLSMLGRMDERNELLDKLQDHFNKQNPRWEKYMMSKEQVIKMVRSREAETTLVLLLSTFERLYLKDRLTEFKSTANLHIRPLLRSLRASYNKMDKKDCMFESRVAFVLAEAVLMARMGDDMKIVKDKLNKVVAVAEKLHHEKQWAVYAFFELAEIEFNSENRDLKKVEDYMQCCMAIKEYSVEDLYAPRIKCANRQLEKARST</sequence>
<gene>
    <name evidence="1" type="ORF">AKO1_011463</name>
</gene>
<dbReference type="InterPro" id="IPR019412">
    <property type="entry name" value="IML2/TPR_39"/>
</dbReference>
<evidence type="ECO:0000313" key="2">
    <source>
        <dbReference type="Proteomes" id="UP001431209"/>
    </source>
</evidence>
<accession>A0AAW2Z2K7</accession>
<keyword evidence="2" id="KW-1185">Reference proteome</keyword>
<dbReference type="PANTHER" id="PTHR31859:SF1">
    <property type="entry name" value="TETRATRICOPEPTIDE REPEAT PROTEIN 39C"/>
    <property type="match status" value="1"/>
</dbReference>
<dbReference type="PANTHER" id="PTHR31859">
    <property type="entry name" value="TETRATRICOPEPTIDE REPEAT PROTEIN 39 FAMILY MEMBER"/>
    <property type="match status" value="1"/>
</dbReference>